<dbReference type="InterPro" id="IPR051786">
    <property type="entry name" value="ASN_synthetase/amidase"/>
</dbReference>
<dbReference type="EC" id="6.3.5.4" evidence="2"/>
<comment type="pathway">
    <text evidence="1">Amino-acid biosynthesis; L-asparagine biosynthesis; L-asparagine from L-aspartate (L-Gln route): step 1/1.</text>
</comment>
<dbReference type="OrthoDB" id="1551487at2"/>
<reference evidence="5 6" key="1">
    <citation type="submission" date="2014-07" db="EMBL/GenBank/DDBJ databases">
        <title>Epilithonimonas lactis LMG 22401 Genome.</title>
        <authorList>
            <person name="Pipes S.E."/>
            <person name="Stropko S.J."/>
        </authorList>
    </citation>
    <scope>NUCLEOTIDE SEQUENCE [LARGE SCALE GENOMIC DNA]</scope>
    <source>
        <strain evidence="5 6">LMG 24401</strain>
    </source>
</reference>
<organism evidence="5 6">
    <name type="scientific">Epilithonimonas lactis</name>
    <dbReference type="NCBI Taxonomy" id="421072"/>
    <lineage>
        <taxon>Bacteria</taxon>
        <taxon>Pseudomonadati</taxon>
        <taxon>Bacteroidota</taxon>
        <taxon>Flavobacteriia</taxon>
        <taxon>Flavobacteriales</taxon>
        <taxon>Weeksellaceae</taxon>
        <taxon>Chryseobacterium group</taxon>
        <taxon>Epilithonimonas</taxon>
    </lineage>
</organism>
<protein>
    <recommendedName>
        <fullName evidence="2">asparagine synthase (glutamine-hydrolyzing)</fullName>
        <ecNumber evidence="2">6.3.5.4</ecNumber>
    </recommendedName>
</protein>
<comment type="caution">
    <text evidence="5">The sequence shown here is derived from an EMBL/GenBank/DDBJ whole genome shotgun (WGS) entry which is preliminary data.</text>
</comment>
<dbReference type="SUPFAM" id="SSF56235">
    <property type="entry name" value="N-terminal nucleophile aminohydrolases (Ntn hydrolases)"/>
    <property type="match status" value="1"/>
</dbReference>
<dbReference type="InterPro" id="IPR014729">
    <property type="entry name" value="Rossmann-like_a/b/a_fold"/>
</dbReference>
<dbReference type="GO" id="GO:0004066">
    <property type="term" value="F:asparagine synthase (glutamine-hydrolyzing) activity"/>
    <property type="evidence" value="ECO:0007669"/>
    <property type="project" value="UniProtKB-EC"/>
</dbReference>
<gene>
    <name evidence="5" type="ORF">IO89_05060</name>
</gene>
<accession>A0A085BN85</accession>
<dbReference type="RefSeq" id="WP_034974045.1">
    <property type="nucleotide sequence ID" value="NZ_FOFI01000002.1"/>
</dbReference>
<dbReference type="STRING" id="421072.SAMN04488097_1988"/>
<dbReference type="InterPro" id="IPR001962">
    <property type="entry name" value="Asn_synthase"/>
</dbReference>
<name>A0A085BN85_9FLAO</name>
<dbReference type="GO" id="GO:0006529">
    <property type="term" value="P:asparagine biosynthetic process"/>
    <property type="evidence" value="ECO:0007669"/>
    <property type="project" value="InterPro"/>
</dbReference>
<dbReference type="Gene3D" id="3.40.50.620">
    <property type="entry name" value="HUPs"/>
    <property type="match status" value="1"/>
</dbReference>
<proteinExistence type="predicted"/>
<evidence type="ECO:0000313" key="5">
    <source>
        <dbReference type="EMBL" id="KFC23930.1"/>
    </source>
</evidence>
<dbReference type="InterPro" id="IPR029055">
    <property type="entry name" value="Ntn_hydrolases_N"/>
</dbReference>
<evidence type="ECO:0000313" key="6">
    <source>
        <dbReference type="Proteomes" id="UP000028623"/>
    </source>
</evidence>
<evidence type="ECO:0000256" key="1">
    <source>
        <dbReference type="ARBA" id="ARBA00005187"/>
    </source>
</evidence>
<dbReference type="PANTHER" id="PTHR43284:SF1">
    <property type="entry name" value="ASPARAGINE SYNTHETASE"/>
    <property type="match status" value="1"/>
</dbReference>
<dbReference type="Gene3D" id="3.60.20.10">
    <property type="entry name" value="Glutamine Phosphoribosylpyrophosphate, subunit 1, domain 1"/>
    <property type="match status" value="1"/>
</dbReference>
<dbReference type="SUPFAM" id="SSF52402">
    <property type="entry name" value="Adenine nucleotide alpha hydrolases-like"/>
    <property type="match status" value="1"/>
</dbReference>
<evidence type="ECO:0000256" key="3">
    <source>
        <dbReference type="ARBA" id="ARBA00048741"/>
    </source>
</evidence>
<dbReference type="eggNOG" id="COG0367">
    <property type="taxonomic scope" value="Bacteria"/>
</dbReference>
<feature type="domain" description="Asparagine synthetase" evidence="4">
    <location>
        <begin position="225"/>
        <end position="339"/>
    </location>
</feature>
<evidence type="ECO:0000259" key="4">
    <source>
        <dbReference type="Pfam" id="PF00733"/>
    </source>
</evidence>
<evidence type="ECO:0000256" key="2">
    <source>
        <dbReference type="ARBA" id="ARBA00012737"/>
    </source>
</evidence>
<dbReference type="AlphaFoldDB" id="A0A085BN85"/>
<dbReference type="Proteomes" id="UP000028623">
    <property type="component" value="Unassembled WGS sequence"/>
</dbReference>
<comment type="catalytic activity">
    <reaction evidence="3">
        <text>L-aspartate + L-glutamine + ATP + H2O = L-asparagine + L-glutamate + AMP + diphosphate + H(+)</text>
        <dbReference type="Rhea" id="RHEA:12228"/>
        <dbReference type="ChEBI" id="CHEBI:15377"/>
        <dbReference type="ChEBI" id="CHEBI:15378"/>
        <dbReference type="ChEBI" id="CHEBI:29985"/>
        <dbReference type="ChEBI" id="CHEBI:29991"/>
        <dbReference type="ChEBI" id="CHEBI:30616"/>
        <dbReference type="ChEBI" id="CHEBI:33019"/>
        <dbReference type="ChEBI" id="CHEBI:58048"/>
        <dbReference type="ChEBI" id="CHEBI:58359"/>
        <dbReference type="ChEBI" id="CHEBI:456215"/>
        <dbReference type="EC" id="6.3.5.4"/>
    </reaction>
</comment>
<keyword evidence="6" id="KW-1185">Reference proteome</keyword>
<dbReference type="Pfam" id="PF00733">
    <property type="entry name" value="Asn_synthase"/>
    <property type="match status" value="1"/>
</dbReference>
<dbReference type="EMBL" id="JPLY01000001">
    <property type="protein sequence ID" value="KFC23930.1"/>
    <property type="molecule type" value="Genomic_DNA"/>
</dbReference>
<dbReference type="PANTHER" id="PTHR43284">
    <property type="entry name" value="ASPARAGINE SYNTHETASE (GLUTAMINE-HYDROLYZING)"/>
    <property type="match status" value="1"/>
</dbReference>
<sequence>MKGFNIHISENQININLFFENDYDSFVIKNDEVEIAIEGIILNKKQLLQKSSYSDFKDFFLSLYQNKNINSIKELDGEFRGFIWDKLNQKKFIFTNPTSTQRVFYTKQNEHVFIDSHLVRLSETLKKNTISITPNIDNLYKLLTFGNMLENETPIENIFKILDGHYIEIDLKTQNILKKKYFDLENIAYYKDSKEKAVHDLDSIFSENIALEYQKDNELNSKHFTLLSGGLDSRIAMLYADKLGEKPDETFCFSQSGYLDETISRQIAKDYNIPYTFQSLDGGIYLKYIDKLTELSEGCGLFTGGIHIQYAFENLKNKDFKIVHSGSIGDGILGGFNTVPYRKKPGEFKIVVNPKFLPKVKSDFEKVLNQYESEELFYLRNVAYNRTVLGAQVIEQYAYQTSPFMSKTMLEFAISLPEKWKINQKLYLQWLNQFTPNASDYIWEKTGMKPNAQWKSTFGPKVKKRFSKLWNAKITKQTEKTSMYPYEFYYYNSQDIQDYYQTYFKENIWRLDNYPELKKDVEFLFGQKDFYQKSQGVNILAIFKLFFK</sequence>